<dbReference type="OrthoDB" id="643766at2"/>
<keyword evidence="1" id="KW-0812">Transmembrane</keyword>
<organism evidence="4 5">
    <name type="scientific">Sunxiuqinia dokdonensis</name>
    <dbReference type="NCBI Taxonomy" id="1409788"/>
    <lineage>
        <taxon>Bacteria</taxon>
        <taxon>Pseudomonadati</taxon>
        <taxon>Bacteroidota</taxon>
        <taxon>Bacteroidia</taxon>
        <taxon>Marinilabiliales</taxon>
        <taxon>Prolixibacteraceae</taxon>
        <taxon>Sunxiuqinia</taxon>
    </lineage>
</organism>
<dbReference type="InterPro" id="IPR006860">
    <property type="entry name" value="FecR"/>
</dbReference>
<dbReference type="PANTHER" id="PTHR30273">
    <property type="entry name" value="PERIPLASMIC SIGNAL SENSOR AND SIGMA FACTOR ACTIVATOR FECR-RELATED"/>
    <property type="match status" value="1"/>
</dbReference>
<comment type="caution">
    <text evidence="4">The sequence shown here is derived from an EMBL/GenBank/DDBJ whole genome shotgun (WGS) entry which is preliminary data.</text>
</comment>
<dbReference type="GO" id="GO:0016989">
    <property type="term" value="F:sigma factor antagonist activity"/>
    <property type="evidence" value="ECO:0007669"/>
    <property type="project" value="TreeGrafter"/>
</dbReference>
<dbReference type="PANTHER" id="PTHR30273:SF2">
    <property type="entry name" value="PROTEIN FECR"/>
    <property type="match status" value="1"/>
</dbReference>
<dbReference type="RefSeq" id="WP_053185451.1">
    <property type="nucleotide sequence ID" value="NZ_LGIA01000176.1"/>
</dbReference>
<feature type="domain" description="Protein FecR C-terminal" evidence="3">
    <location>
        <begin position="252"/>
        <end position="315"/>
    </location>
</feature>
<feature type="transmembrane region" description="Helical" evidence="1">
    <location>
        <begin position="77"/>
        <end position="96"/>
    </location>
</feature>
<evidence type="ECO:0008006" key="6">
    <source>
        <dbReference type="Google" id="ProtNLM"/>
    </source>
</evidence>
<evidence type="ECO:0000256" key="1">
    <source>
        <dbReference type="SAM" id="Phobius"/>
    </source>
</evidence>
<sequence>MELERQIIALISGNLNDEEKKEILQKLKRDEHLQREYHRIKNAWSLASHDQQTNDLTIEKSFVRLKKRIQKPQKVRFLQFMKYAAAILLIFSFGVLSQKFLLSPGGLFTPRSHQVNEIHVPNGEKTELTLADGSKVWINAGTNLWLPANFDNNHREVNLSGEAFFEVKKGDTPFIVNSEYGSIQVLGTSFNVRAYNNLPFKTTLTEGKIQFSNHLDQKVLLPGQQIVLSKGEAIIIKEIDPEIASSWMNGVIAFENEPLGDLAKRLERHFDITIILDQSMASIPFTGQVFEESLDEVMEYINKTKPIKYAYDKKKRMLTIAEP</sequence>
<evidence type="ECO:0000313" key="4">
    <source>
        <dbReference type="EMBL" id="KOH43821.1"/>
    </source>
</evidence>
<dbReference type="InterPro" id="IPR012373">
    <property type="entry name" value="Ferrdict_sens_TM"/>
</dbReference>
<dbReference type="AlphaFoldDB" id="A0A0L8V5W1"/>
<dbReference type="Pfam" id="PF16344">
    <property type="entry name" value="FecR_C"/>
    <property type="match status" value="1"/>
</dbReference>
<dbReference type="Gene3D" id="2.60.120.1440">
    <property type="match status" value="1"/>
</dbReference>
<dbReference type="Proteomes" id="UP000036958">
    <property type="component" value="Unassembled WGS sequence"/>
</dbReference>
<dbReference type="Gene3D" id="3.55.50.30">
    <property type="match status" value="1"/>
</dbReference>
<dbReference type="EMBL" id="LGIA01000176">
    <property type="protein sequence ID" value="KOH43821.1"/>
    <property type="molecule type" value="Genomic_DNA"/>
</dbReference>
<reference evidence="5" key="1">
    <citation type="submission" date="2015-07" db="EMBL/GenBank/DDBJ databases">
        <title>Genome sequencing of Sunxiuqinia dokdonensis strain SK.</title>
        <authorList>
            <person name="Ahn S."/>
            <person name="Kim B.-C."/>
        </authorList>
    </citation>
    <scope>NUCLEOTIDE SEQUENCE [LARGE SCALE GENOMIC DNA]</scope>
    <source>
        <strain evidence="5">SK</strain>
    </source>
</reference>
<dbReference type="PIRSF" id="PIRSF018266">
    <property type="entry name" value="FecR"/>
    <property type="match status" value="1"/>
</dbReference>
<keyword evidence="1" id="KW-0472">Membrane</keyword>
<protein>
    <recommendedName>
        <fullName evidence="6">FecR family protein</fullName>
    </recommendedName>
</protein>
<feature type="domain" description="FecR protein" evidence="2">
    <location>
        <begin position="118"/>
        <end position="209"/>
    </location>
</feature>
<accession>A0A0L8V5W1</accession>
<evidence type="ECO:0000313" key="5">
    <source>
        <dbReference type="Proteomes" id="UP000036958"/>
    </source>
</evidence>
<name>A0A0L8V5W1_9BACT</name>
<proteinExistence type="predicted"/>
<gene>
    <name evidence="4" type="ORF">NC99_33170</name>
</gene>
<dbReference type="STRING" id="1409788.NC99_33170"/>
<dbReference type="InterPro" id="IPR032508">
    <property type="entry name" value="FecR_C"/>
</dbReference>
<dbReference type="Pfam" id="PF04773">
    <property type="entry name" value="FecR"/>
    <property type="match status" value="1"/>
</dbReference>
<evidence type="ECO:0000259" key="2">
    <source>
        <dbReference type="Pfam" id="PF04773"/>
    </source>
</evidence>
<evidence type="ECO:0000259" key="3">
    <source>
        <dbReference type="Pfam" id="PF16344"/>
    </source>
</evidence>
<keyword evidence="1" id="KW-1133">Transmembrane helix</keyword>
<keyword evidence="5" id="KW-1185">Reference proteome</keyword>